<comment type="caution">
    <text evidence="2">The sequence shown here is derived from an EMBL/GenBank/DDBJ whole genome shotgun (WGS) entry which is preliminary data.</text>
</comment>
<protein>
    <submittedName>
        <fullName evidence="2">Uncharacterized protein</fullName>
    </submittedName>
</protein>
<dbReference type="AlphaFoldDB" id="A0A4Z2GU65"/>
<organism evidence="2 3">
    <name type="scientific">Liparis tanakae</name>
    <name type="common">Tanaka's snailfish</name>
    <dbReference type="NCBI Taxonomy" id="230148"/>
    <lineage>
        <taxon>Eukaryota</taxon>
        <taxon>Metazoa</taxon>
        <taxon>Chordata</taxon>
        <taxon>Craniata</taxon>
        <taxon>Vertebrata</taxon>
        <taxon>Euteleostomi</taxon>
        <taxon>Actinopterygii</taxon>
        <taxon>Neopterygii</taxon>
        <taxon>Teleostei</taxon>
        <taxon>Neoteleostei</taxon>
        <taxon>Acanthomorphata</taxon>
        <taxon>Eupercaria</taxon>
        <taxon>Perciformes</taxon>
        <taxon>Cottioidei</taxon>
        <taxon>Cottales</taxon>
        <taxon>Liparidae</taxon>
        <taxon>Liparis</taxon>
    </lineage>
</organism>
<dbReference type="Proteomes" id="UP000314294">
    <property type="component" value="Unassembled WGS sequence"/>
</dbReference>
<dbReference type="EMBL" id="SRLO01000416">
    <property type="protein sequence ID" value="TNN56969.1"/>
    <property type="molecule type" value="Genomic_DNA"/>
</dbReference>
<feature type="compositionally biased region" description="Basic and acidic residues" evidence="1">
    <location>
        <begin position="92"/>
        <end position="103"/>
    </location>
</feature>
<accession>A0A4Z2GU65</accession>
<evidence type="ECO:0000313" key="2">
    <source>
        <dbReference type="EMBL" id="TNN56969.1"/>
    </source>
</evidence>
<feature type="region of interest" description="Disordered" evidence="1">
    <location>
        <begin position="83"/>
        <end position="123"/>
    </location>
</feature>
<gene>
    <name evidence="2" type="ORF">EYF80_032779</name>
</gene>
<proteinExistence type="predicted"/>
<keyword evidence="3" id="KW-1185">Reference proteome</keyword>
<sequence>MEPYRCVFVEGTPSCSLMLLGISSSPTTGWMDTLNWSSLVLRGTTGTGNTHVFIGYPIKQEANIYIWKLAACVESLKSIPMETVTEASGSSRSEEEEKKEIVSDKGTVCNARKDGAKREEEVE</sequence>
<name>A0A4Z2GU65_9TELE</name>
<evidence type="ECO:0000256" key="1">
    <source>
        <dbReference type="SAM" id="MobiDB-lite"/>
    </source>
</evidence>
<reference evidence="2 3" key="1">
    <citation type="submission" date="2019-03" db="EMBL/GenBank/DDBJ databases">
        <title>First draft genome of Liparis tanakae, snailfish: a comprehensive survey of snailfish specific genes.</title>
        <authorList>
            <person name="Kim W."/>
            <person name="Song I."/>
            <person name="Jeong J.-H."/>
            <person name="Kim D."/>
            <person name="Kim S."/>
            <person name="Ryu S."/>
            <person name="Song J.Y."/>
            <person name="Lee S.K."/>
        </authorList>
    </citation>
    <scope>NUCLEOTIDE SEQUENCE [LARGE SCALE GENOMIC DNA]</scope>
    <source>
        <tissue evidence="2">Muscle</tissue>
    </source>
</reference>
<feature type="compositionally biased region" description="Basic and acidic residues" evidence="1">
    <location>
        <begin position="111"/>
        <end position="123"/>
    </location>
</feature>
<evidence type="ECO:0000313" key="3">
    <source>
        <dbReference type="Proteomes" id="UP000314294"/>
    </source>
</evidence>